<accession>A0AAD4QJH8</accession>
<keyword evidence="1" id="KW-0812">Transmembrane</keyword>
<dbReference type="EMBL" id="WTXG01000031">
    <property type="protein sequence ID" value="KAI0298041.1"/>
    <property type="molecule type" value="Genomic_DNA"/>
</dbReference>
<organism evidence="3 4">
    <name type="scientific">Multifurca ochricompacta</name>
    <dbReference type="NCBI Taxonomy" id="376703"/>
    <lineage>
        <taxon>Eukaryota</taxon>
        <taxon>Fungi</taxon>
        <taxon>Dikarya</taxon>
        <taxon>Basidiomycota</taxon>
        <taxon>Agaricomycotina</taxon>
        <taxon>Agaricomycetes</taxon>
        <taxon>Russulales</taxon>
        <taxon>Russulaceae</taxon>
        <taxon>Multifurca</taxon>
    </lineage>
</organism>
<keyword evidence="1" id="KW-1133">Transmembrane helix</keyword>
<sequence>MVDNVDRPQVSLESGLIKIFKQATRVIALALSKIQPSLSNLWSSPGRFTQADRHKFGFVVVSACSLVLLGGWICSFSWNVMSTLLLYVLLGSFTFLVWFQREPTHHQLNVMFKSMEAIRHSIVSLESSIARNPVAPTFVADVRHSLPIMSKEVPPQRESRETLEKSVQTVGQPASLIGELDAVMKNIDELAVLCHDLIASGILEDFSASAVVVLARAVITKFSLNKRGQLSDQVIECLREAYVHLPDLQPVSYAFAYSLGIRFMLSYSNDDYKEATIILDRDIASRHPGDSSDTYLGRASALVAMIAYARSIIYGNPECLEESISRIRTALSLNSLPYSLRPAFTQVLESGQKRRSEVFGVTGSLEEWPSSDLGVSSLLYLATSVAKLNGDLSVTSVDDDGQSQNIETLLSVGHLDGIVDIEEAIKSYRMLLDSFNSSDFTNYAVSLALAQQLLRAFKLTYNIQYLDESIAIFRDILKMPVSRAFFLPISRRLIASISSRFSFLSRREDLDEIMQLFPKAVNDSHARVPDRFEVSCEWAQAARNNRHPSILSAYDIAMSLMQDSLTFAPTLDVQQSRLIAMRDRYKKLPLDYASYLVDEGQVERAIETLDQGRTLIWSQIHGFRTPVDQIFWADPSLAGRFAAVNRELETLTLSASPIRNIELEDPDARGHKWVDPFGQLVLEQRKLLEARDGLISSIRALPGFESFFKAPQFDTLRSAASQGPVIIINNCEWRSDIIIVLHNSPPSLITTTSDFYERANELRDRLVNARQDHGIDSTEYEDALRTVLNDLYDLVGEPVLQRLRALNIPEQSRVWWCPTSAFCSLPLHAMGPIPSENDNDVKRYFMDLYIPSYTTSLSALIESHRVGSKISEKPSILLVAPLSERLPGISEEIEVIRSIGWNGTTLIAETATPTTVMETLRDHRFAHFACSGKLKTGKPFDTSFELNGGEHLTLLEIIRSRLPVAEFAFLSADYTAAPNDESIDESLNLTVAMQICGFRSVVGTMWMMVDMDGPDLAKYFYKSILSGRKEEVHYYERSAKALRKAVQKLRRKRGITLERWVNYVHYGA</sequence>
<protein>
    <submittedName>
        <fullName evidence="3">CHAT domain-containing protein</fullName>
    </submittedName>
</protein>
<keyword evidence="1" id="KW-0472">Membrane</keyword>
<comment type="caution">
    <text evidence="3">The sequence shown here is derived from an EMBL/GenBank/DDBJ whole genome shotgun (WGS) entry which is preliminary data.</text>
</comment>
<keyword evidence="4" id="KW-1185">Reference proteome</keyword>
<proteinExistence type="predicted"/>
<feature type="transmembrane region" description="Helical" evidence="1">
    <location>
        <begin position="84"/>
        <end position="99"/>
    </location>
</feature>
<evidence type="ECO:0000313" key="4">
    <source>
        <dbReference type="Proteomes" id="UP001203297"/>
    </source>
</evidence>
<gene>
    <name evidence="3" type="ORF">B0F90DRAFT_1735846</name>
</gene>
<dbReference type="Proteomes" id="UP001203297">
    <property type="component" value="Unassembled WGS sequence"/>
</dbReference>
<name>A0AAD4QJH8_9AGAM</name>
<dbReference type="Pfam" id="PF12770">
    <property type="entry name" value="CHAT"/>
    <property type="match status" value="1"/>
</dbReference>
<feature type="domain" description="CHAT" evidence="2">
    <location>
        <begin position="787"/>
        <end position="1067"/>
    </location>
</feature>
<dbReference type="InterPro" id="IPR024983">
    <property type="entry name" value="CHAT_dom"/>
</dbReference>
<evidence type="ECO:0000256" key="1">
    <source>
        <dbReference type="SAM" id="Phobius"/>
    </source>
</evidence>
<feature type="transmembrane region" description="Helical" evidence="1">
    <location>
        <begin position="56"/>
        <end position="78"/>
    </location>
</feature>
<dbReference type="AlphaFoldDB" id="A0AAD4QJH8"/>
<reference evidence="3" key="1">
    <citation type="journal article" date="2022" name="New Phytol.">
        <title>Evolutionary transition to the ectomycorrhizal habit in the genomes of a hyperdiverse lineage of mushroom-forming fungi.</title>
        <authorList>
            <person name="Looney B."/>
            <person name="Miyauchi S."/>
            <person name="Morin E."/>
            <person name="Drula E."/>
            <person name="Courty P.E."/>
            <person name="Kohler A."/>
            <person name="Kuo A."/>
            <person name="LaButti K."/>
            <person name="Pangilinan J."/>
            <person name="Lipzen A."/>
            <person name="Riley R."/>
            <person name="Andreopoulos W."/>
            <person name="He G."/>
            <person name="Johnson J."/>
            <person name="Nolan M."/>
            <person name="Tritt A."/>
            <person name="Barry K.W."/>
            <person name="Grigoriev I.V."/>
            <person name="Nagy L.G."/>
            <person name="Hibbett D."/>
            <person name="Henrissat B."/>
            <person name="Matheny P.B."/>
            <person name="Labbe J."/>
            <person name="Martin F.M."/>
        </authorList>
    </citation>
    <scope>NUCLEOTIDE SEQUENCE</scope>
    <source>
        <strain evidence="3">BPL690</strain>
    </source>
</reference>
<evidence type="ECO:0000259" key="2">
    <source>
        <dbReference type="Pfam" id="PF12770"/>
    </source>
</evidence>
<evidence type="ECO:0000313" key="3">
    <source>
        <dbReference type="EMBL" id="KAI0298041.1"/>
    </source>
</evidence>